<dbReference type="SMART" id="SM00530">
    <property type="entry name" value="HTH_XRE"/>
    <property type="match status" value="1"/>
</dbReference>
<dbReference type="Pfam" id="PF01381">
    <property type="entry name" value="HTH_3"/>
    <property type="match status" value="1"/>
</dbReference>
<evidence type="ECO:0000313" key="2">
    <source>
        <dbReference type="EMBL" id="RGD75986.1"/>
    </source>
</evidence>
<proteinExistence type="predicted"/>
<dbReference type="PROSITE" id="PS50943">
    <property type="entry name" value="HTH_CROC1"/>
    <property type="match status" value="1"/>
</dbReference>
<dbReference type="Gene3D" id="1.10.260.40">
    <property type="entry name" value="lambda repressor-like DNA-binding domains"/>
    <property type="match status" value="1"/>
</dbReference>
<dbReference type="Proteomes" id="UP000261032">
    <property type="component" value="Unassembled WGS sequence"/>
</dbReference>
<comment type="caution">
    <text evidence="2">The sequence shown here is derived from an EMBL/GenBank/DDBJ whole genome shotgun (WGS) entry which is preliminary data.</text>
</comment>
<dbReference type="SUPFAM" id="SSF47413">
    <property type="entry name" value="lambda repressor-like DNA-binding domains"/>
    <property type="match status" value="1"/>
</dbReference>
<accession>A0A3E3E3S1</accession>
<dbReference type="AlphaFoldDB" id="A0A3E3E3S1"/>
<name>A0A3E3E3S1_9FIRM</name>
<evidence type="ECO:0000313" key="3">
    <source>
        <dbReference type="Proteomes" id="UP000261032"/>
    </source>
</evidence>
<reference evidence="2 3" key="1">
    <citation type="submission" date="2018-08" db="EMBL/GenBank/DDBJ databases">
        <title>A genome reference for cultivated species of the human gut microbiota.</title>
        <authorList>
            <person name="Zou Y."/>
            <person name="Xue W."/>
            <person name="Luo G."/>
        </authorList>
    </citation>
    <scope>NUCLEOTIDE SEQUENCE [LARGE SCALE GENOMIC DNA]</scope>
    <source>
        <strain evidence="2 3">OM06-4</strain>
    </source>
</reference>
<dbReference type="InterPro" id="IPR010982">
    <property type="entry name" value="Lambda_DNA-bd_dom_sf"/>
</dbReference>
<feature type="domain" description="HTH cro/C1-type" evidence="1">
    <location>
        <begin position="22"/>
        <end position="79"/>
    </location>
</feature>
<evidence type="ECO:0000259" key="1">
    <source>
        <dbReference type="PROSITE" id="PS50943"/>
    </source>
</evidence>
<dbReference type="InterPro" id="IPR001387">
    <property type="entry name" value="Cro/C1-type_HTH"/>
</dbReference>
<gene>
    <name evidence="2" type="ORF">DXB93_19315</name>
</gene>
<protein>
    <submittedName>
        <fullName evidence="2">XRE family transcriptional regulator</fullName>
    </submittedName>
</protein>
<sequence length="93" mass="10427">MIFLSRKGTPTKPLYANKDSKLATVRKSRGLSQQKLSDLSGVSMSMIGHIEQKIKPVESLSFARFCKLLNVLSCKPIDLVEDETTLKIVEKNF</sequence>
<organism evidence="2 3">
    <name type="scientific">Thomasclavelia ramosa</name>
    <dbReference type="NCBI Taxonomy" id="1547"/>
    <lineage>
        <taxon>Bacteria</taxon>
        <taxon>Bacillati</taxon>
        <taxon>Bacillota</taxon>
        <taxon>Erysipelotrichia</taxon>
        <taxon>Erysipelotrichales</taxon>
        <taxon>Coprobacillaceae</taxon>
        <taxon>Thomasclavelia</taxon>
    </lineage>
</organism>
<dbReference type="CDD" id="cd00093">
    <property type="entry name" value="HTH_XRE"/>
    <property type="match status" value="1"/>
</dbReference>
<dbReference type="GO" id="GO:0003677">
    <property type="term" value="F:DNA binding"/>
    <property type="evidence" value="ECO:0007669"/>
    <property type="project" value="InterPro"/>
</dbReference>
<dbReference type="EMBL" id="QUSL01000088">
    <property type="protein sequence ID" value="RGD75986.1"/>
    <property type="molecule type" value="Genomic_DNA"/>
</dbReference>